<dbReference type="EMBL" id="CP013118">
    <property type="protein sequence ID" value="ALO13762.1"/>
    <property type="molecule type" value="Genomic_DNA"/>
</dbReference>
<evidence type="ECO:0000313" key="2">
    <source>
        <dbReference type="Proteomes" id="UP000064893"/>
    </source>
</evidence>
<dbReference type="KEGG" id="blq:L21SP5_00080"/>
<evidence type="ECO:0000313" key="1">
    <source>
        <dbReference type="EMBL" id="ALO13762.1"/>
    </source>
</evidence>
<gene>
    <name evidence="1" type="ORF">L21SP5_00080</name>
</gene>
<organism evidence="1 2">
    <name type="scientific">Salinivirga cyanobacteriivorans</name>
    <dbReference type="NCBI Taxonomy" id="1307839"/>
    <lineage>
        <taxon>Bacteria</taxon>
        <taxon>Pseudomonadati</taxon>
        <taxon>Bacteroidota</taxon>
        <taxon>Bacteroidia</taxon>
        <taxon>Bacteroidales</taxon>
        <taxon>Salinivirgaceae</taxon>
        <taxon>Salinivirga</taxon>
    </lineage>
</organism>
<dbReference type="AlphaFoldDB" id="A0A0S2HUN2"/>
<reference evidence="1 2" key="1">
    <citation type="submission" date="2015-11" db="EMBL/GenBank/DDBJ databases">
        <title>Description and complete genome sequence of a novel strain predominating in hypersaline microbial mats and representing a new family of the Bacteriodetes phylum.</title>
        <authorList>
            <person name="Spring S."/>
            <person name="Bunk B."/>
            <person name="Sproer C."/>
            <person name="Klenk H.-P."/>
        </authorList>
    </citation>
    <scope>NUCLEOTIDE SEQUENCE [LARGE SCALE GENOMIC DNA]</scope>
    <source>
        <strain evidence="1 2">L21-Spi-D4</strain>
    </source>
</reference>
<dbReference type="RefSeq" id="WP_057951399.1">
    <property type="nucleotide sequence ID" value="NZ_CP013118.1"/>
</dbReference>
<dbReference type="OrthoDB" id="2972467at2"/>
<keyword evidence="2" id="KW-1185">Reference proteome</keyword>
<proteinExistence type="predicted"/>
<accession>A0A0S2HUN2</accession>
<name>A0A0S2HUN2_9BACT</name>
<protein>
    <submittedName>
        <fullName evidence="1">Uncharacterized protein</fullName>
    </submittedName>
</protein>
<sequence>MEEGEIVYPQNDLDEVVSIIEEIKQSNINGGAINYYLRFNKEIYAFAENVELGNKTYDYIMIDAPLLNHEEGKKELVSDRYNLGNVTTKNIPHSNVEYEVIPIKFDKYNYLNDTYEDAYFHVYVTAEDVDSLIHYISSVTGQQFDETILVNTASSVAASIPGVNSECNRGVRKLVLQLTGDSILYPQSMGGKVQNPGKANDIAIFLDENNSGINTPKKFHEVTFEQTISLSQSGFLIVSVWNSGNPNMSGHINVLLPGVTTNQYNWYLNGTSYPNYFRGNVPFVFDTGGGNRWPDSDIDEQTQRLTMTYASQKHQNVKFYMYLNN</sequence>
<dbReference type="Proteomes" id="UP000064893">
    <property type="component" value="Chromosome"/>
</dbReference>
<dbReference type="Gene3D" id="3.90.1720.10">
    <property type="entry name" value="endopeptidase domain like (from Nostoc punctiforme)"/>
    <property type="match status" value="1"/>
</dbReference>